<dbReference type="EMBL" id="JAUSUE010000013">
    <property type="protein sequence ID" value="MDQ0204169.1"/>
    <property type="molecule type" value="Genomic_DNA"/>
</dbReference>
<accession>A0ABT9Y8J5</accession>
<evidence type="ECO:0000259" key="6">
    <source>
        <dbReference type="Pfam" id="PF02894"/>
    </source>
</evidence>
<dbReference type="GO" id="GO:0050112">
    <property type="term" value="F:inositol 2-dehydrogenase (NAD+) activity"/>
    <property type="evidence" value="ECO:0007669"/>
    <property type="project" value="UniProtKB-EC"/>
</dbReference>
<dbReference type="SUPFAM" id="SSF55347">
    <property type="entry name" value="Glyceraldehyde-3-phosphate dehydrogenase-like, C-terminal domain"/>
    <property type="match status" value="1"/>
</dbReference>
<dbReference type="RefSeq" id="WP_307224389.1">
    <property type="nucleotide sequence ID" value="NZ_CP116940.1"/>
</dbReference>
<dbReference type="HAMAP" id="MF_01671">
    <property type="entry name" value="IolG"/>
    <property type="match status" value="1"/>
</dbReference>
<dbReference type="EC" id="1.1.1.18" evidence="4"/>
<protein>
    <recommendedName>
        <fullName evidence="4">Inositol 2-dehydrogenase/D-chiro-inositol 3-dehydrogenase</fullName>
        <ecNumber evidence="4">1.1.1.18</ecNumber>
        <ecNumber evidence="4">1.1.1.369</ecNumber>
    </recommendedName>
    <alternativeName>
        <fullName evidence="4">Myo-inositol 2-dehydrogenase/D-chiro-inositol 3-dehydrogenase</fullName>
        <shortName evidence="4">MI 2-dehydrogenase/DCI 3-dehydrogenase</shortName>
    </alternativeName>
</protein>
<dbReference type="PANTHER" id="PTHR43593:SF1">
    <property type="entry name" value="INOSITOL 2-DEHYDROGENASE"/>
    <property type="match status" value="1"/>
</dbReference>
<evidence type="ECO:0000256" key="2">
    <source>
        <dbReference type="ARBA" id="ARBA00023002"/>
    </source>
</evidence>
<dbReference type="InterPro" id="IPR023794">
    <property type="entry name" value="MI/DCI_dehydrogenase"/>
</dbReference>
<name>A0ABT9Y8J5_9FIRM</name>
<dbReference type="SUPFAM" id="SSF51735">
    <property type="entry name" value="NAD(P)-binding Rossmann-fold domains"/>
    <property type="match status" value="1"/>
</dbReference>
<dbReference type="EC" id="1.1.1.369" evidence="4"/>
<sequence>MTVKIGVIGCGAIGLEHIKRITNTLSGGKIVAVNDINENNAKKIIADLHLDAKFYADGHELIRSADVDAVLVTCWGPAHKEFVLEAVKQKKYVFCEKPLATTADDCLEIVEEEMKQKKHLVQVGFMRRFDEGYVALKKTIDEGQIGAPLILHAAHRNPAVDEKYTTDMAINDTMIHEIDVLHWLLDDEYISAQVIYPRKTGNASSHLADPQIVLVETKKGIRIDVEIFVNCKYGYDIKCEVVGEDGIAYLPEPATVQTRQKAALNRPILMDWKQRFIKAYDYEIQAFINNINKGQKLNGPTSWDGYAAALTADVCVQAQQNPGKILPIKMKDRPDFYK</sequence>
<evidence type="ECO:0000259" key="5">
    <source>
        <dbReference type="Pfam" id="PF01408"/>
    </source>
</evidence>
<dbReference type="Proteomes" id="UP001239167">
    <property type="component" value="Unassembled WGS sequence"/>
</dbReference>
<organism evidence="7 8">
    <name type="scientific">Pectinatus haikarae</name>
    <dbReference type="NCBI Taxonomy" id="349096"/>
    <lineage>
        <taxon>Bacteria</taxon>
        <taxon>Bacillati</taxon>
        <taxon>Bacillota</taxon>
        <taxon>Negativicutes</taxon>
        <taxon>Selenomonadales</taxon>
        <taxon>Selenomonadaceae</taxon>
        <taxon>Pectinatus</taxon>
    </lineage>
</organism>
<evidence type="ECO:0000313" key="8">
    <source>
        <dbReference type="Proteomes" id="UP001239167"/>
    </source>
</evidence>
<comment type="catalytic activity">
    <reaction evidence="4">
        <text>myo-inositol + NAD(+) = scyllo-inosose + NADH + H(+)</text>
        <dbReference type="Rhea" id="RHEA:16949"/>
        <dbReference type="ChEBI" id="CHEBI:15378"/>
        <dbReference type="ChEBI" id="CHEBI:17268"/>
        <dbReference type="ChEBI" id="CHEBI:17811"/>
        <dbReference type="ChEBI" id="CHEBI:57540"/>
        <dbReference type="ChEBI" id="CHEBI:57945"/>
        <dbReference type="EC" id="1.1.1.18"/>
    </reaction>
</comment>
<keyword evidence="8" id="KW-1185">Reference proteome</keyword>
<dbReference type="InterPro" id="IPR050424">
    <property type="entry name" value="Gfo-Idh-MocA_inositol_DH"/>
</dbReference>
<dbReference type="PANTHER" id="PTHR43593">
    <property type="match status" value="1"/>
</dbReference>
<dbReference type="Gene3D" id="3.40.50.720">
    <property type="entry name" value="NAD(P)-binding Rossmann-like Domain"/>
    <property type="match status" value="1"/>
</dbReference>
<evidence type="ECO:0000256" key="3">
    <source>
        <dbReference type="ARBA" id="ARBA00023027"/>
    </source>
</evidence>
<evidence type="ECO:0000256" key="4">
    <source>
        <dbReference type="HAMAP-Rule" id="MF_01671"/>
    </source>
</evidence>
<evidence type="ECO:0000313" key="7">
    <source>
        <dbReference type="EMBL" id="MDQ0204169.1"/>
    </source>
</evidence>
<dbReference type="Gene3D" id="3.30.360.10">
    <property type="entry name" value="Dihydrodipicolinate Reductase, domain 2"/>
    <property type="match status" value="1"/>
</dbReference>
<keyword evidence="3 4" id="KW-0520">NAD</keyword>
<proteinExistence type="inferred from homology"/>
<evidence type="ECO:0000256" key="1">
    <source>
        <dbReference type="ARBA" id="ARBA00010928"/>
    </source>
</evidence>
<dbReference type="Pfam" id="PF02894">
    <property type="entry name" value="GFO_IDH_MocA_C"/>
    <property type="match status" value="1"/>
</dbReference>
<gene>
    <name evidence="4" type="primary">iolG</name>
    <name evidence="7" type="ORF">J2S01_001894</name>
</gene>
<dbReference type="Pfam" id="PF01408">
    <property type="entry name" value="GFO_IDH_MocA"/>
    <property type="match status" value="1"/>
</dbReference>
<comment type="subunit">
    <text evidence="4">Homotetramer.</text>
</comment>
<dbReference type="InterPro" id="IPR000683">
    <property type="entry name" value="Gfo/Idh/MocA-like_OxRdtase_N"/>
</dbReference>
<comment type="function">
    <text evidence="4">Involved in the oxidation of myo-inositol (MI) and D-chiro-inositol (DCI) to 2-keto-myo-inositol (2KMI or 2-inosose) and 1-keto-D-chiro-inositol (1KDCI), respectively.</text>
</comment>
<feature type="domain" description="Gfo/Idh/MocA-like oxidoreductase C-terminal" evidence="6">
    <location>
        <begin position="137"/>
        <end position="321"/>
    </location>
</feature>
<comment type="pathway">
    <text evidence="4">Polyol metabolism; myo-inositol degradation into acetyl-CoA; acetyl-CoA from myo-inositol: step 1/7.</text>
</comment>
<reference evidence="7 8" key="1">
    <citation type="submission" date="2023-07" db="EMBL/GenBank/DDBJ databases">
        <title>Genomic Encyclopedia of Type Strains, Phase IV (KMG-IV): sequencing the most valuable type-strain genomes for metagenomic binning, comparative biology and taxonomic classification.</title>
        <authorList>
            <person name="Goeker M."/>
        </authorList>
    </citation>
    <scope>NUCLEOTIDE SEQUENCE [LARGE SCALE GENOMIC DNA]</scope>
    <source>
        <strain evidence="7 8">DSM 16980</strain>
    </source>
</reference>
<keyword evidence="2 4" id="KW-0560">Oxidoreductase</keyword>
<comment type="caution">
    <text evidence="7">The sequence shown here is derived from an EMBL/GenBank/DDBJ whole genome shotgun (WGS) entry which is preliminary data.</text>
</comment>
<dbReference type="InterPro" id="IPR036291">
    <property type="entry name" value="NAD(P)-bd_dom_sf"/>
</dbReference>
<dbReference type="InterPro" id="IPR004104">
    <property type="entry name" value="Gfo/Idh/MocA-like_OxRdtase_C"/>
</dbReference>
<comment type="similarity">
    <text evidence="1 4">Belongs to the Gfo/Idh/MocA family.</text>
</comment>
<comment type="catalytic activity">
    <reaction evidence="4">
        <text>1D-chiro-inositol + NAD(+) = scyllo-inosine + NADH + H(+)</text>
        <dbReference type="Rhea" id="RHEA:25832"/>
        <dbReference type="ChEBI" id="CHEBI:15378"/>
        <dbReference type="ChEBI" id="CHEBI:27372"/>
        <dbReference type="ChEBI" id="CHEBI:50920"/>
        <dbReference type="ChEBI" id="CHEBI:57540"/>
        <dbReference type="ChEBI" id="CHEBI:57945"/>
        <dbReference type="EC" id="1.1.1.369"/>
    </reaction>
</comment>
<feature type="domain" description="Gfo/Idh/MocA-like oxidoreductase N-terminal" evidence="5">
    <location>
        <begin position="3"/>
        <end position="125"/>
    </location>
</feature>